<gene>
    <name evidence="1" type="primary">jg6042</name>
    <name evidence="1" type="ORF">PAEG_LOCUS518</name>
</gene>
<name>A0A8S4QAY2_9NEOP</name>
<protein>
    <submittedName>
        <fullName evidence="1">Jg6042 protein</fullName>
    </submittedName>
</protein>
<evidence type="ECO:0000313" key="2">
    <source>
        <dbReference type="Proteomes" id="UP000838756"/>
    </source>
</evidence>
<dbReference type="Proteomes" id="UP000838756">
    <property type="component" value="Unassembled WGS sequence"/>
</dbReference>
<dbReference type="EMBL" id="CAKXAJ010001568">
    <property type="protein sequence ID" value="CAH2207899.1"/>
    <property type="molecule type" value="Genomic_DNA"/>
</dbReference>
<sequence length="120" mass="13667">MKWQWEFRCHVCSRTNRRWSSFVLEKGKVKNETAPTAIGPTTYMTPELPLPLHLVNLINFELRNVVTLNLNLCKSMAQSRKSVSALARPPVRQVDDLKKVPGRGWIKTKGDHVGSRSGRV</sequence>
<reference evidence="1" key="1">
    <citation type="submission" date="2022-03" db="EMBL/GenBank/DDBJ databases">
        <authorList>
            <person name="Lindestad O."/>
        </authorList>
    </citation>
    <scope>NUCLEOTIDE SEQUENCE</scope>
</reference>
<keyword evidence="2" id="KW-1185">Reference proteome</keyword>
<organism evidence="1 2">
    <name type="scientific">Pararge aegeria aegeria</name>
    <dbReference type="NCBI Taxonomy" id="348720"/>
    <lineage>
        <taxon>Eukaryota</taxon>
        <taxon>Metazoa</taxon>
        <taxon>Ecdysozoa</taxon>
        <taxon>Arthropoda</taxon>
        <taxon>Hexapoda</taxon>
        <taxon>Insecta</taxon>
        <taxon>Pterygota</taxon>
        <taxon>Neoptera</taxon>
        <taxon>Endopterygota</taxon>
        <taxon>Lepidoptera</taxon>
        <taxon>Glossata</taxon>
        <taxon>Ditrysia</taxon>
        <taxon>Papilionoidea</taxon>
        <taxon>Nymphalidae</taxon>
        <taxon>Satyrinae</taxon>
        <taxon>Satyrini</taxon>
        <taxon>Parargina</taxon>
        <taxon>Pararge</taxon>
    </lineage>
</organism>
<evidence type="ECO:0000313" key="1">
    <source>
        <dbReference type="EMBL" id="CAH2207899.1"/>
    </source>
</evidence>
<proteinExistence type="predicted"/>
<accession>A0A8S4QAY2</accession>
<comment type="caution">
    <text evidence="1">The sequence shown here is derived from an EMBL/GenBank/DDBJ whole genome shotgun (WGS) entry which is preliminary data.</text>
</comment>
<dbReference type="AlphaFoldDB" id="A0A8S4QAY2"/>